<reference evidence="2 3" key="1">
    <citation type="submission" date="2023-05" db="EMBL/GenBank/DDBJ databases">
        <title>Draft genome sequence of Streptomyces sp. B-S-A8 isolated from a cave soil in Thailand.</title>
        <authorList>
            <person name="Chamroensaksri N."/>
            <person name="Muangham S."/>
        </authorList>
    </citation>
    <scope>NUCLEOTIDE SEQUENCE [LARGE SCALE GENOMIC DNA]</scope>
    <source>
        <strain evidence="2 3">B-S-A8</strain>
    </source>
</reference>
<evidence type="ECO:0008006" key="4">
    <source>
        <dbReference type="Google" id="ProtNLM"/>
    </source>
</evidence>
<sequence>MDRTAWTELPPAARESVEKHTGPVDHADTADKGVMSRLACTLHSHSGRVFLKGTRLNDAEAWMYDYEARVTRCAPRAPRVLWQVEAGGWLLVGYEFLSARHPGLAPGSADLASLVDTLTAMSAAPWPGDVRKKPLHVRWAGFFPDGHTHHLEGAALAHTDVSSLNMIAATDGIRLLDWALACPAPDWTDTAFAVVRLVAAGHTLEQAEEIARRVPAYRAATPAALTTFADTVCAVWESRAKVDPLPHRAPLIAAARDWAAYRAFATA</sequence>
<evidence type="ECO:0000313" key="2">
    <source>
        <dbReference type="EMBL" id="MDI3388748.1"/>
    </source>
</evidence>
<dbReference type="SUPFAM" id="SSF56112">
    <property type="entry name" value="Protein kinase-like (PK-like)"/>
    <property type="match status" value="1"/>
</dbReference>
<feature type="compositionally biased region" description="Basic and acidic residues" evidence="1">
    <location>
        <begin position="15"/>
        <end position="30"/>
    </location>
</feature>
<dbReference type="Proteomes" id="UP001224661">
    <property type="component" value="Unassembled WGS sequence"/>
</dbReference>
<dbReference type="InterPro" id="IPR011009">
    <property type="entry name" value="Kinase-like_dom_sf"/>
</dbReference>
<evidence type="ECO:0000256" key="1">
    <source>
        <dbReference type="SAM" id="MobiDB-lite"/>
    </source>
</evidence>
<evidence type="ECO:0000313" key="3">
    <source>
        <dbReference type="Proteomes" id="UP001224661"/>
    </source>
</evidence>
<comment type="caution">
    <text evidence="2">The sequence shown here is derived from an EMBL/GenBank/DDBJ whole genome shotgun (WGS) entry which is preliminary data.</text>
</comment>
<organism evidence="2 3">
    <name type="scientific">Streptomyces solicavernae</name>
    <dbReference type="NCBI Taxonomy" id="3043614"/>
    <lineage>
        <taxon>Bacteria</taxon>
        <taxon>Bacillati</taxon>
        <taxon>Actinomycetota</taxon>
        <taxon>Actinomycetes</taxon>
        <taxon>Kitasatosporales</taxon>
        <taxon>Streptomycetaceae</taxon>
        <taxon>Streptomyces</taxon>
    </lineage>
</organism>
<feature type="region of interest" description="Disordered" evidence="1">
    <location>
        <begin position="1"/>
        <end position="30"/>
    </location>
</feature>
<keyword evidence="3" id="KW-1185">Reference proteome</keyword>
<name>A0ABT6RYA8_9ACTN</name>
<dbReference type="EMBL" id="JASCIR010000019">
    <property type="protein sequence ID" value="MDI3388748.1"/>
    <property type="molecule type" value="Genomic_DNA"/>
</dbReference>
<proteinExistence type="predicted"/>
<protein>
    <recommendedName>
        <fullName evidence="4">Aminoglycoside phosphotransferase domain-containing protein</fullName>
    </recommendedName>
</protein>
<gene>
    <name evidence="2" type="ORF">QIS99_21505</name>
</gene>
<accession>A0ABT6RYA8</accession>
<dbReference type="RefSeq" id="WP_282515194.1">
    <property type="nucleotide sequence ID" value="NZ_JASCIR010000019.1"/>
</dbReference>